<dbReference type="EMBL" id="PZZN01000002">
    <property type="protein sequence ID" value="PTM46032.1"/>
    <property type="molecule type" value="Genomic_DNA"/>
</dbReference>
<dbReference type="AlphaFoldDB" id="A0A2T4YR97"/>
<dbReference type="SUPFAM" id="SSF49478">
    <property type="entry name" value="Cna protein B-type domain"/>
    <property type="match status" value="1"/>
</dbReference>
<sequence>MKTAWMGAAMLALMAAGAADAHEVWVERDGAGPARIYLGEPAEPMPAGGDPEFANLKTPRIVAPAATALVRKAGFLEAQLPAGDVHVWDDDVFAPWGDPGKREGIIYYARAGRADPRTKLPFEIAPATANGTRFVLTREGKPVAGAKVTLISPTRVSTELVTDAAGAITPPLVEKGRYLLSAAAKDMTEHSLPRGPVTTLHRITTTSFTLP</sequence>
<keyword evidence="1" id="KW-0732">Signal</keyword>
<reference evidence="2 3" key="1">
    <citation type="submission" date="2018-04" db="EMBL/GenBank/DDBJ databases">
        <title>Genomic Encyclopedia of Type Strains, Phase III (KMG-III): the genomes of soil and plant-associated and newly described type strains.</title>
        <authorList>
            <person name="Whitman W."/>
        </authorList>
    </citation>
    <scope>NUCLEOTIDE SEQUENCE [LARGE SCALE GENOMIC DNA]</scope>
    <source>
        <strain evidence="2 3">NW12</strain>
    </source>
</reference>
<feature type="chain" id="PRO_5015722870" description="GH25 family protein" evidence="1">
    <location>
        <begin position="22"/>
        <end position="211"/>
    </location>
</feature>
<evidence type="ECO:0000313" key="3">
    <source>
        <dbReference type="Proteomes" id="UP000240996"/>
    </source>
</evidence>
<gene>
    <name evidence="2" type="ORF">C8J24_2267</name>
</gene>
<protein>
    <recommendedName>
        <fullName evidence="4">GH25 family protein</fullName>
    </recommendedName>
</protein>
<organism evidence="2 3">
    <name type="scientific">Sphingomonas aerolata</name>
    <dbReference type="NCBI Taxonomy" id="185951"/>
    <lineage>
        <taxon>Bacteria</taxon>
        <taxon>Pseudomonadati</taxon>
        <taxon>Pseudomonadota</taxon>
        <taxon>Alphaproteobacteria</taxon>
        <taxon>Sphingomonadales</taxon>
        <taxon>Sphingomonadaceae</taxon>
        <taxon>Sphingomonas</taxon>
    </lineage>
</organism>
<name>A0A2T4YR97_9SPHN</name>
<feature type="signal peptide" evidence="1">
    <location>
        <begin position="1"/>
        <end position="21"/>
    </location>
</feature>
<evidence type="ECO:0000256" key="1">
    <source>
        <dbReference type="SAM" id="SignalP"/>
    </source>
</evidence>
<dbReference type="Proteomes" id="UP000240996">
    <property type="component" value="Unassembled WGS sequence"/>
</dbReference>
<evidence type="ECO:0008006" key="4">
    <source>
        <dbReference type="Google" id="ProtNLM"/>
    </source>
</evidence>
<keyword evidence="3" id="KW-1185">Reference proteome</keyword>
<evidence type="ECO:0000313" key="2">
    <source>
        <dbReference type="EMBL" id="PTM46032.1"/>
    </source>
</evidence>
<proteinExistence type="predicted"/>
<dbReference type="RefSeq" id="WP_244180630.1">
    <property type="nucleotide sequence ID" value="NZ_JASPFQ010000001.1"/>
</dbReference>
<comment type="caution">
    <text evidence="2">The sequence shown here is derived from an EMBL/GenBank/DDBJ whole genome shotgun (WGS) entry which is preliminary data.</text>
</comment>
<accession>A0A2T4YR97</accession>